<dbReference type="PANTHER" id="PTHR38479:SF2">
    <property type="entry name" value="WINGED HELIX DNA-BINDING DOMAIN-CONTAINING PROTEIN"/>
    <property type="match status" value="1"/>
</dbReference>
<dbReference type="Proteomes" id="UP000053398">
    <property type="component" value="Unassembled WGS sequence"/>
</dbReference>
<accession>A0A101PRR9</accession>
<organism evidence="1 2">
    <name type="scientific">Streptomyces corchorusii</name>
    <name type="common">Streptomyces chibaensis</name>
    <dbReference type="NCBI Taxonomy" id="1903"/>
    <lineage>
        <taxon>Bacteria</taxon>
        <taxon>Bacillati</taxon>
        <taxon>Actinomycetota</taxon>
        <taxon>Actinomycetes</taxon>
        <taxon>Kitasatosporales</taxon>
        <taxon>Streptomycetaceae</taxon>
        <taxon>Streptomyces</taxon>
    </lineage>
</organism>
<evidence type="ECO:0000313" key="2">
    <source>
        <dbReference type="Proteomes" id="UP000053398"/>
    </source>
</evidence>
<dbReference type="AlphaFoldDB" id="A0A101PRR9"/>
<dbReference type="InterPro" id="IPR009351">
    <property type="entry name" value="AlkZ-like"/>
</dbReference>
<gene>
    <name evidence="1" type="ORF">AQJ11_39745</name>
</gene>
<dbReference type="Pfam" id="PF06224">
    <property type="entry name" value="AlkZ-like"/>
    <property type="match status" value="1"/>
</dbReference>
<dbReference type="RefSeq" id="WP_059266625.1">
    <property type="nucleotide sequence ID" value="NZ_KQ948373.1"/>
</dbReference>
<protein>
    <recommendedName>
        <fullName evidence="3">Winged helix DNA-binding domain-containing protein</fullName>
    </recommendedName>
</protein>
<evidence type="ECO:0000313" key="1">
    <source>
        <dbReference type="EMBL" id="KUN16435.1"/>
    </source>
</evidence>
<proteinExistence type="predicted"/>
<dbReference type="PANTHER" id="PTHR38479">
    <property type="entry name" value="LMO0824 PROTEIN"/>
    <property type="match status" value="1"/>
</dbReference>
<keyword evidence="2" id="KW-1185">Reference proteome</keyword>
<dbReference type="EMBL" id="LMWP01000056">
    <property type="protein sequence ID" value="KUN16435.1"/>
    <property type="molecule type" value="Genomic_DNA"/>
</dbReference>
<comment type="caution">
    <text evidence="1">The sequence shown here is derived from an EMBL/GenBank/DDBJ whole genome shotgun (WGS) entry which is preliminary data.</text>
</comment>
<sequence>MTDVLSRRALNRATLARQLLLERARTSVADAVERLLALQAQQPSSPFLALWNRLAGFGADDLRTALDKREVVRATYVRATLHLLSARDYLAFRALVEPSLVAAAAGVTKRIAGPEIDQERLVAVARGVLDAGPLDFAAIRERMRREFPDADDRALGYCVRMNLPLVMVPTADRWAFPASSEVTMAGSWLGTEPAGTGSAEDFVRRYLAAYGPAGPADLREFGWLKAADVFERLAPELRAFTTEDGRVVYDLPGAPRPDPDTPAPVRLLPEFDSLVLAHKDRSRIVRTEYRPRLITKNLRVPASFLWDGFVAGTWATTRRRTAVTLTLTPFERLPAKAVRELSAEAERVLEFTDPGAAGRDVVVAPAG</sequence>
<reference evidence="1 2" key="1">
    <citation type="submission" date="2015-10" db="EMBL/GenBank/DDBJ databases">
        <title>Draft genome sequence of Streptomyces corchorusii DSM 40340, type strain for the species Streptomyces corchorusii.</title>
        <authorList>
            <person name="Ruckert C."/>
            <person name="Winkler A."/>
            <person name="Kalinowski J."/>
            <person name="Kampfer P."/>
            <person name="Glaeser S."/>
        </authorList>
    </citation>
    <scope>NUCLEOTIDE SEQUENCE [LARGE SCALE GENOMIC DNA]</scope>
    <source>
        <strain evidence="1 2">DSM 40340</strain>
    </source>
</reference>
<evidence type="ECO:0008006" key="3">
    <source>
        <dbReference type="Google" id="ProtNLM"/>
    </source>
</evidence>
<name>A0A101PRR9_STRCK</name>